<reference evidence="1" key="1">
    <citation type="submission" date="2013-07" db="EMBL/GenBank/DDBJ databases">
        <title>The genome of an arbuscular mycorrhizal fungus provides insights into the evolution of the oldest plant symbiosis.</title>
        <authorList>
            <consortium name="DOE Joint Genome Institute"/>
            <person name="Tisserant E."/>
            <person name="Malbreil M."/>
            <person name="Kuo A."/>
            <person name="Kohler A."/>
            <person name="Symeonidi A."/>
            <person name="Balestrini R."/>
            <person name="Charron P."/>
            <person name="Duensing N."/>
            <person name="Frei-dit-Frey N."/>
            <person name="Gianinazzi-Pearson V."/>
            <person name="Gilbert B."/>
            <person name="Handa Y."/>
            <person name="Hijri M."/>
            <person name="Kaul R."/>
            <person name="Kawaguchi M."/>
            <person name="Krajinski F."/>
            <person name="Lammers P."/>
            <person name="Lapierre D."/>
            <person name="Masclaux F.G."/>
            <person name="Murat C."/>
            <person name="Morin E."/>
            <person name="Ndikumana S."/>
            <person name="Pagni M."/>
            <person name="Petitpierre D."/>
            <person name="Requena N."/>
            <person name="Rosikiewicz P."/>
            <person name="Riley R."/>
            <person name="Saito K."/>
            <person name="San Clemente H."/>
            <person name="Shapiro H."/>
            <person name="van Tuinen D."/>
            <person name="Becard G."/>
            <person name="Bonfante P."/>
            <person name="Paszkowski U."/>
            <person name="Shachar-Hill Y."/>
            <person name="Young J.P."/>
            <person name="Sanders I.R."/>
            <person name="Henrissat B."/>
            <person name="Rensing S.A."/>
            <person name="Grigoriev I.V."/>
            <person name="Corradi N."/>
            <person name="Roux C."/>
            <person name="Martin F."/>
        </authorList>
    </citation>
    <scope>NUCLEOTIDE SEQUENCE</scope>
    <source>
        <strain evidence="1">DAOM 197198</strain>
    </source>
</reference>
<dbReference type="HOGENOM" id="CLU_2905332_0_0_1"/>
<gene>
    <name evidence="1" type="ORF">GLOINDRAFT_14475</name>
</gene>
<evidence type="ECO:0000313" key="1">
    <source>
        <dbReference type="EMBL" id="ERZ94575.1"/>
    </source>
</evidence>
<name>U9STX1_RHIID</name>
<dbReference type="AlphaFoldDB" id="U9STX1"/>
<proteinExistence type="predicted"/>
<organism evidence="1">
    <name type="scientific">Rhizophagus irregularis (strain DAOM 181602 / DAOM 197198 / MUCL 43194)</name>
    <name type="common">Arbuscular mycorrhizal fungus</name>
    <name type="synonym">Glomus intraradices</name>
    <dbReference type="NCBI Taxonomy" id="747089"/>
    <lineage>
        <taxon>Eukaryota</taxon>
        <taxon>Fungi</taxon>
        <taxon>Fungi incertae sedis</taxon>
        <taxon>Mucoromycota</taxon>
        <taxon>Glomeromycotina</taxon>
        <taxon>Glomeromycetes</taxon>
        <taxon>Glomerales</taxon>
        <taxon>Glomeraceae</taxon>
        <taxon>Rhizophagus</taxon>
    </lineage>
</organism>
<protein>
    <submittedName>
        <fullName evidence="1">Uncharacterized protein</fullName>
    </submittedName>
</protein>
<sequence>MNRHGEGIIQIPRNDEITTKREPIIPASEVVNDEMIQAVKKEIGQNLKIKFFKLLEKRILII</sequence>
<accession>U9STX1</accession>
<dbReference type="EMBL" id="KI301913">
    <property type="protein sequence ID" value="ERZ94575.1"/>
    <property type="molecule type" value="Genomic_DNA"/>
</dbReference>